<keyword evidence="1" id="KW-0812">Transmembrane</keyword>
<keyword evidence="3" id="KW-1185">Reference proteome</keyword>
<dbReference type="RefSeq" id="WP_208253670.1">
    <property type="nucleotide sequence ID" value="NZ_JAGEOJ010000001.1"/>
</dbReference>
<proteinExistence type="predicted"/>
<gene>
    <name evidence="2" type="ORF">J4573_03310</name>
</gene>
<feature type="transmembrane region" description="Helical" evidence="1">
    <location>
        <begin position="380"/>
        <end position="401"/>
    </location>
</feature>
<feature type="transmembrane region" description="Helical" evidence="1">
    <location>
        <begin position="293"/>
        <end position="313"/>
    </location>
</feature>
<keyword evidence="1" id="KW-0472">Membrane</keyword>
<dbReference type="InterPro" id="IPR013320">
    <property type="entry name" value="ConA-like_dom_sf"/>
</dbReference>
<dbReference type="PANTHER" id="PTHR37305:SF1">
    <property type="entry name" value="MEMBRANE PROTEIN"/>
    <property type="match status" value="1"/>
</dbReference>
<evidence type="ECO:0000313" key="3">
    <source>
        <dbReference type="Proteomes" id="UP000669179"/>
    </source>
</evidence>
<dbReference type="Gene3D" id="2.60.120.200">
    <property type="match status" value="1"/>
</dbReference>
<dbReference type="AlphaFoldDB" id="A0A939P9Z4"/>
<feature type="transmembrane region" description="Helical" evidence="1">
    <location>
        <begin position="334"/>
        <end position="360"/>
    </location>
</feature>
<feature type="transmembrane region" description="Helical" evidence="1">
    <location>
        <begin position="408"/>
        <end position="430"/>
    </location>
</feature>
<name>A0A939P9Z4_9ACTN</name>
<organism evidence="2 3">
    <name type="scientific">Actinomadura barringtoniae</name>
    <dbReference type="NCBI Taxonomy" id="1427535"/>
    <lineage>
        <taxon>Bacteria</taxon>
        <taxon>Bacillati</taxon>
        <taxon>Actinomycetota</taxon>
        <taxon>Actinomycetes</taxon>
        <taxon>Streptosporangiales</taxon>
        <taxon>Thermomonosporaceae</taxon>
        <taxon>Actinomadura</taxon>
    </lineage>
</organism>
<accession>A0A939P9Z4</accession>
<evidence type="ECO:0000313" key="2">
    <source>
        <dbReference type="EMBL" id="MBO2446103.1"/>
    </source>
</evidence>
<reference evidence="2" key="1">
    <citation type="submission" date="2021-03" db="EMBL/GenBank/DDBJ databases">
        <authorList>
            <person name="Kanchanasin P."/>
            <person name="Saeng-In P."/>
            <person name="Phongsopitanun W."/>
            <person name="Yuki M."/>
            <person name="Kudo T."/>
            <person name="Ohkuma M."/>
            <person name="Tanasupawat S."/>
        </authorList>
    </citation>
    <scope>NUCLEOTIDE SEQUENCE</scope>
    <source>
        <strain evidence="2">GKU 128</strain>
    </source>
</reference>
<dbReference type="Proteomes" id="UP000669179">
    <property type="component" value="Unassembled WGS sequence"/>
</dbReference>
<protein>
    <submittedName>
        <fullName evidence="2">ABC transporter permease subunit</fullName>
    </submittedName>
</protein>
<dbReference type="PANTHER" id="PTHR37305">
    <property type="entry name" value="INTEGRAL MEMBRANE PROTEIN-RELATED"/>
    <property type="match status" value="1"/>
</dbReference>
<comment type="caution">
    <text evidence="2">The sequence shown here is derived from an EMBL/GenBank/DDBJ whole genome shotgun (WGS) entry which is preliminary data.</text>
</comment>
<feature type="transmembrane region" description="Helical" evidence="1">
    <location>
        <begin position="475"/>
        <end position="496"/>
    </location>
</feature>
<dbReference type="EMBL" id="JAGEOJ010000001">
    <property type="protein sequence ID" value="MBO2446103.1"/>
    <property type="molecule type" value="Genomic_DNA"/>
</dbReference>
<keyword evidence="1" id="KW-1133">Transmembrane helix</keyword>
<feature type="transmembrane region" description="Helical" evidence="1">
    <location>
        <begin position="20"/>
        <end position="39"/>
    </location>
</feature>
<evidence type="ECO:0000256" key="1">
    <source>
        <dbReference type="SAM" id="Phobius"/>
    </source>
</evidence>
<dbReference type="SUPFAM" id="SSF49899">
    <property type="entry name" value="Concanavalin A-like lectins/glucanases"/>
    <property type="match status" value="1"/>
</dbReference>
<sequence length="501" mass="52190">MTAAGLVRAEWTKFRTVRGWLIGMVVAALLIVFLGWLAAEGSHSSCGGPATGCPIDPVGPGGQGVVDRFYFVHRTLPGDGSMTVRVNSMTGEARAADAVPGVRNVIPELEPWSKAGIMVKDGTRQGATYAAIMMTGKHGVRMQYDFTHDVAGRPGNGPRWLRLTRSGQTLTGYESTDGSQWSKVGTVHLAKLPATAQIGLFASSPGAITVTKGDFGGASSTMRFSQATAVVDQISVQGQTSAAWAKDDIGVEKEADGTPHHPGGLAQSGGTFTITGVGDIAPRIEGMSISNTLMGATLGLIAVIVIAAGFMTAEYRRGLIRATFMAEPRRVRPLLAKTAVIAGVSLVAGLIAAAVIVPLASHILRQNGNYILPVSTFTEARVIVGTAALLAAVAVIALALGSIFRRSAAAITACVALIVLPHILATTSVLPSGVAQWMMRLTPAAGFSVQQAIPSYHQVVGNYVPQEGFYPLSPLAGFAVTCAYAVLALGLAAYMLRRRDA</sequence>